<dbReference type="SMART" id="SM00116">
    <property type="entry name" value="CBS"/>
    <property type="match status" value="2"/>
</dbReference>
<dbReference type="GO" id="GO:0005886">
    <property type="term" value="C:plasma membrane"/>
    <property type="evidence" value="ECO:0007669"/>
    <property type="project" value="TreeGrafter"/>
</dbReference>
<comment type="similarity">
    <text evidence="1">Belongs to the UPF0053 family. Hemolysin C subfamily.</text>
</comment>
<proteinExistence type="inferred from homology"/>
<dbReference type="KEGG" id="tmk:QGN29_07195"/>
<evidence type="ECO:0000313" key="7">
    <source>
        <dbReference type="EMBL" id="WND01346.1"/>
    </source>
</evidence>
<dbReference type="SUPFAM" id="SSF56176">
    <property type="entry name" value="FAD-binding/transporter-associated domain-like"/>
    <property type="match status" value="1"/>
</dbReference>
<evidence type="ECO:0000256" key="5">
    <source>
        <dbReference type="SAM" id="MobiDB-lite"/>
    </source>
</evidence>
<dbReference type="InterPro" id="IPR046342">
    <property type="entry name" value="CBS_dom_sf"/>
</dbReference>
<dbReference type="InterPro" id="IPR000644">
    <property type="entry name" value="CBS_dom"/>
</dbReference>
<dbReference type="SMART" id="SM01091">
    <property type="entry name" value="CorC_HlyC"/>
    <property type="match status" value="1"/>
</dbReference>
<feature type="domain" description="CBS" evidence="6">
    <location>
        <begin position="153"/>
        <end position="210"/>
    </location>
</feature>
<evidence type="ECO:0000259" key="6">
    <source>
        <dbReference type="PROSITE" id="PS51371"/>
    </source>
</evidence>
<dbReference type="RefSeq" id="WP_310797174.1">
    <property type="nucleotide sequence ID" value="NZ_CP123872.1"/>
</dbReference>
<keyword evidence="8" id="KW-1185">Reference proteome</keyword>
<evidence type="ECO:0000256" key="1">
    <source>
        <dbReference type="ARBA" id="ARBA00006446"/>
    </source>
</evidence>
<evidence type="ECO:0000256" key="3">
    <source>
        <dbReference type="ARBA" id="ARBA00023122"/>
    </source>
</evidence>
<dbReference type="InterPro" id="IPR005170">
    <property type="entry name" value="Transptr-assoc_dom"/>
</dbReference>
<dbReference type="Proteomes" id="UP001268683">
    <property type="component" value="Chromosome"/>
</dbReference>
<keyword evidence="2" id="KW-0677">Repeat</keyword>
<reference evidence="7" key="1">
    <citation type="submission" date="2023-04" db="EMBL/GenBank/DDBJ databases">
        <title>Complete genome sequence of Temperatibacter marinus.</title>
        <authorList>
            <person name="Rong J.-C."/>
            <person name="Yi M.-L."/>
            <person name="Zhao Q."/>
        </authorList>
    </citation>
    <scope>NUCLEOTIDE SEQUENCE</scope>
    <source>
        <strain evidence="7">NBRC 110045</strain>
    </source>
</reference>
<dbReference type="PANTHER" id="PTHR22777">
    <property type="entry name" value="HEMOLYSIN-RELATED"/>
    <property type="match status" value="1"/>
</dbReference>
<feature type="region of interest" description="Disordered" evidence="5">
    <location>
        <begin position="35"/>
        <end position="58"/>
    </location>
</feature>
<dbReference type="FunFam" id="3.10.580.10:FF:000002">
    <property type="entry name" value="Magnesium/cobalt efflux protein CorC"/>
    <property type="match status" value="1"/>
</dbReference>
<dbReference type="Gene3D" id="3.30.465.10">
    <property type="match status" value="1"/>
</dbReference>
<dbReference type="CDD" id="cd04590">
    <property type="entry name" value="CBS_pair_CorC_HlyC_assoc"/>
    <property type="match status" value="1"/>
</dbReference>
<dbReference type="SUPFAM" id="SSF54631">
    <property type="entry name" value="CBS-domain pair"/>
    <property type="match status" value="1"/>
</dbReference>
<protein>
    <submittedName>
        <fullName evidence="7">Hemolysin family protein</fullName>
    </submittedName>
</protein>
<dbReference type="Pfam" id="PF00571">
    <property type="entry name" value="CBS"/>
    <property type="match status" value="2"/>
</dbReference>
<evidence type="ECO:0000313" key="8">
    <source>
        <dbReference type="Proteomes" id="UP001268683"/>
    </source>
</evidence>
<dbReference type="GO" id="GO:0050660">
    <property type="term" value="F:flavin adenine dinucleotide binding"/>
    <property type="evidence" value="ECO:0007669"/>
    <property type="project" value="InterPro"/>
</dbReference>
<dbReference type="InterPro" id="IPR036318">
    <property type="entry name" value="FAD-bd_PCMH-like_sf"/>
</dbReference>
<evidence type="ECO:0000256" key="4">
    <source>
        <dbReference type="PROSITE-ProRule" id="PRU00703"/>
    </source>
</evidence>
<dbReference type="Gene3D" id="3.10.580.10">
    <property type="entry name" value="CBS-domain"/>
    <property type="match status" value="1"/>
</dbReference>
<sequence>MSEPQKSGLNGKENSLPPAQGGFWGGLKSLFRKGSEPTLRESVEEALEEHEEDTNGKSLGADEKEMLFNVLNYGELRVDDVMVPRADIISVDMEIGLKDLLKTFSKAGHSRFPVYRGNLDDVMGMVHVKDALKLLTENDYSKAGFDGFSLMTIQRSVLFVPASMRVMDLLAKMRQNRTHMAIVVDEYGGTDGIVTIEDLVEEIVGEIEDEHDDDVTQQVRKMGKDTWLVDARLEMEDLEDALSQSFMDIDDDEDIDTVGGLVFALAGSVPEIGERVKHENGYQFEVVDADPRRIHKVRIMSPKATLTKNATKKLSKRKEKQI</sequence>
<accession>A0AA52EFX9</accession>
<dbReference type="Pfam" id="PF03471">
    <property type="entry name" value="CorC_HlyC"/>
    <property type="match status" value="1"/>
</dbReference>
<dbReference type="InterPro" id="IPR044751">
    <property type="entry name" value="Ion_transp-like_CBS"/>
</dbReference>
<gene>
    <name evidence="7" type="ORF">QGN29_07195</name>
</gene>
<name>A0AA52EFX9_9PROT</name>
<dbReference type="InterPro" id="IPR016169">
    <property type="entry name" value="FAD-bd_PCMH_sub2"/>
</dbReference>
<feature type="region of interest" description="Disordered" evidence="5">
    <location>
        <begin position="1"/>
        <end position="22"/>
    </location>
</feature>
<organism evidence="7 8">
    <name type="scientific">Temperatibacter marinus</name>
    <dbReference type="NCBI Taxonomy" id="1456591"/>
    <lineage>
        <taxon>Bacteria</taxon>
        <taxon>Pseudomonadati</taxon>
        <taxon>Pseudomonadota</taxon>
        <taxon>Alphaproteobacteria</taxon>
        <taxon>Kordiimonadales</taxon>
        <taxon>Temperatibacteraceae</taxon>
        <taxon>Temperatibacter</taxon>
    </lineage>
</organism>
<keyword evidence="3 4" id="KW-0129">CBS domain</keyword>
<dbReference type="PROSITE" id="PS51371">
    <property type="entry name" value="CBS"/>
    <property type="match status" value="2"/>
</dbReference>
<evidence type="ECO:0000256" key="2">
    <source>
        <dbReference type="ARBA" id="ARBA00022737"/>
    </source>
</evidence>
<dbReference type="AlphaFoldDB" id="A0AA52EFX9"/>
<feature type="domain" description="CBS" evidence="6">
    <location>
        <begin position="82"/>
        <end position="141"/>
    </location>
</feature>
<dbReference type="EMBL" id="CP123872">
    <property type="protein sequence ID" value="WND01346.1"/>
    <property type="molecule type" value="Genomic_DNA"/>
</dbReference>
<dbReference type="PANTHER" id="PTHR22777:SF27">
    <property type="entry name" value="MAGNESIUM AND COBALT EFFLUX PROTEIN CORC"/>
    <property type="match status" value="1"/>
</dbReference>